<evidence type="ECO:0000256" key="8">
    <source>
        <dbReference type="ARBA" id="ARBA00022840"/>
    </source>
</evidence>
<dbReference type="FunFam" id="3.40.50.300:FF:000225">
    <property type="entry name" value="Thymidylate kinase"/>
    <property type="match status" value="1"/>
</dbReference>
<evidence type="ECO:0000256" key="9">
    <source>
        <dbReference type="ARBA" id="ARBA00048743"/>
    </source>
</evidence>
<evidence type="ECO:0000256" key="4">
    <source>
        <dbReference type="ARBA" id="ARBA00022679"/>
    </source>
</evidence>
<evidence type="ECO:0000256" key="7">
    <source>
        <dbReference type="ARBA" id="ARBA00022777"/>
    </source>
</evidence>
<dbReference type="CDD" id="cd01672">
    <property type="entry name" value="TMPK"/>
    <property type="match status" value="1"/>
</dbReference>
<dbReference type="PROSITE" id="PS01331">
    <property type="entry name" value="THYMIDYLATE_KINASE"/>
    <property type="match status" value="1"/>
</dbReference>
<dbReference type="NCBIfam" id="TIGR00041">
    <property type="entry name" value="DTMP_kinase"/>
    <property type="match status" value="1"/>
</dbReference>
<keyword evidence="7 11" id="KW-0418">Kinase</keyword>
<dbReference type="InterPro" id="IPR027417">
    <property type="entry name" value="P-loop_NTPase"/>
</dbReference>
<protein>
    <recommendedName>
        <fullName evidence="3 11">Thymidylate kinase</fullName>
        <ecNumber evidence="2 11">2.7.4.9</ecNumber>
    </recommendedName>
    <alternativeName>
        <fullName evidence="11">dTMP kinase</fullName>
    </alternativeName>
</protein>
<sequence length="204" mass="22390">MSGLFITFEGVDGVGKTTQVERLCGYVEGLGREVVVTREPGGTPLGAQLRRLLLEGDDVSPYAEALLFAADRAEHVAKVIRPALMRGAVVISDRYIDSSLAYQSGGRELTAEEVENLSMWATNDLLPARTYLLDMDPLAARQRLKHDADRMESTGVTFALRTRQAFLDLAKRDPGRFRVVDAAQSVEDIWAQIKQDSAQLLGPA</sequence>
<dbReference type="GO" id="GO:0005524">
    <property type="term" value="F:ATP binding"/>
    <property type="evidence" value="ECO:0007669"/>
    <property type="project" value="UniProtKB-UniRule"/>
</dbReference>
<dbReference type="EC" id="2.7.4.9" evidence="2 11"/>
<dbReference type="OrthoDB" id="9774907at2"/>
<dbReference type="GO" id="GO:0006227">
    <property type="term" value="P:dUDP biosynthetic process"/>
    <property type="evidence" value="ECO:0007669"/>
    <property type="project" value="TreeGrafter"/>
</dbReference>
<comment type="caution">
    <text evidence="13">The sequence shown here is derived from an EMBL/GenBank/DDBJ whole genome shotgun (WGS) entry which is preliminary data.</text>
</comment>
<dbReference type="PANTHER" id="PTHR10344">
    <property type="entry name" value="THYMIDYLATE KINASE"/>
    <property type="match status" value="1"/>
</dbReference>
<keyword evidence="6 11" id="KW-0547">Nucleotide-binding</keyword>
<gene>
    <name evidence="11" type="primary">tmk</name>
    <name evidence="13" type="ORF">BBOH_1394</name>
</gene>
<keyword evidence="14" id="KW-1185">Reference proteome</keyword>
<dbReference type="GO" id="GO:0006235">
    <property type="term" value="P:dTTP biosynthetic process"/>
    <property type="evidence" value="ECO:0007669"/>
    <property type="project" value="UniProtKB-UniRule"/>
</dbReference>
<dbReference type="AlphaFoldDB" id="A0A086ZF32"/>
<dbReference type="PANTHER" id="PTHR10344:SF4">
    <property type="entry name" value="UMP-CMP KINASE 2, MITOCHONDRIAL"/>
    <property type="match status" value="1"/>
</dbReference>
<keyword evidence="4 11" id="KW-0808">Transferase</keyword>
<evidence type="ECO:0000259" key="12">
    <source>
        <dbReference type="Pfam" id="PF02223"/>
    </source>
</evidence>
<evidence type="ECO:0000313" key="13">
    <source>
        <dbReference type="EMBL" id="KFI45132.1"/>
    </source>
</evidence>
<evidence type="ECO:0000256" key="5">
    <source>
        <dbReference type="ARBA" id="ARBA00022727"/>
    </source>
</evidence>
<keyword evidence="5 11" id="KW-0545">Nucleotide biosynthesis</keyword>
<evidence type="ECO:0000256" key="6">
    <source>
        <dbReference type="ARBA" id="ARBA00022741"/>
    </source>
</evidence>
<comment type="catalytic activity">
    <reaction evidence="9 11">
        <text>dTMP + ATP = dTDP + ADP</text>
        <dbReference type="Rhea" id="RHEA:13517"/>
        <dbReference type="ChEBI" id="CHEBI:30616"/>
        <dbReference type="ChEBI" id="CHEBI:58369"/>
        <dbReference type="ChEBI" id="CHEBI:63528"/>
        <dbReference type="ChEBI" id="CHEBI:456216"/>
        <dbReference type="EC" id="2.7.4.9"/>
    </reaction>
</comment>
<dbReference type="InterPro" id="IPR018095">
    <property type="entry name" value="Thymidylate_kin_CS"/>
</dbReference>
<evidence type="ECO:0000256" key="3">
    <source>
        <dbReference type="ARBA" id="ARBA00017144"/>
    </source>
</evidence>
<dbReference type="STRING" id="1437606.BBOH_1394"/>
<dbReference type="RefSeq" id="WP_033521567.1">
    <property type="nucleotide sequence ID" value="NZ_JDUS01000009.1"/>
</dbReference>
<evidence type="ECO:0000313" key="14">
    <source>
        <dbReference type="Proteomes" id="UP000029096"/>
    </source>
</evidence>
<feature type="domain" description="Thymidylate kinase-like" evidence="12">
    <location>
        <begin position="8"/>
        <end position="193"/>
    </location>
</feature>
<dbReference type="eggNOG" id="COG0125">
    <property type="taxonomic scope" value="Bacteria"/>
</dbReference>
<name>A0A086ZF32_9BIFI</name>
<dbReference type="GO" id="GO:0004798">
    <property type="term" value="F:dTMP kinase activity"/>
    <property type="evidence" value="ECO:0007669"/>
    <property type="project" value="UniProtKB-UniRule"/>
</dbReference>
<dbReference type="Proteomes" id="UP000029096">
    <property type="component" value="Unassembled WGS sequence"/>
</dbReference>
<evidence type="ECO:0000256" key="2">
    <source>
        <dbReference type="ARBA" id="ARBA00012980"/>
    </source>
</evidence>
<evidence type="ECO:0000256" key="1">
    <source>
        <dbReference type="ARBA" id="ARBA00009776"/>
    </source>
</evidence>
<reference evidence="13 14" key="1">
    <citation type="submission" date="2014-03" db="EMBL/GenBank/DDBJ databases">
        <title>Genomics of Bifidobacteria.</title>
        <authorList>
            <person name="Ventura M."/>
            <person name="Milani C."/>
            <person name="Lugli G.A."/>
        </authorList>
    </citation>
    <scope>NUCLEOTIDE SEQUENCE [LARGE SCALE GENOMIC DNA]</scope>
    <source>
        <strain evidence="13 14">DSM 22767</strain>
    </source>
</reference>
<dbReference type="EMBL" id="JGYP01000004">
    <property type="protein sequence ID" value="KFI45132.1"/>
    <property type="molecule type" value="Genomic_DNA"/>
</dbReference>
<keyword evidence="8 11" id="KW-0067">ATP-binding</keyword>
<organism evidence="13 14">
    <name type="scientific">Bifidobacterium bohemicum DSM 22767</name>
    <dbReference type="NCBI Taxonomy" id="1437606"/>
    <lineage>
        <taxon>Bacteria</taxon>
        <taxon>Bacillati</taxon>
        <taxon>Actinomycetota</taxon>
        <taxon>Actinomycetes</taxon>
        <taxon>Bifidobacteriales</taxon>
        <taxon>Bifidobacteriaceae</taxon>
        <taxon>Bifidobacterium</taxon>
    </lineage>
</organism>
<accession>A0A086ZF32</accession>
<dbReference type="Gene3D" id="3.40.50.300">
    <property type="entry name" value="P-loop containing nucleotide triphosphate hydrolases"/>
    <property type="match status" value="1"/>
</dbReference>
<feature type="binding site" evidence="11">
    <location>
        <begin position="10"/>
        <end position="17"/>
    </location>
    <ligand>
        <name>ATP</name>
        <dbReference type="ChEBI" id="CHEBI:30616"/>
    </ligand>
</feature>
<proteinExistence type="inferred from homology"/>
<dbReference type="GO" id="GO:0005829">
    <property type="term" value="C:cytosol"/>
    <property type="evidence" value="ECO:0007669"/>
    <property type="project" value="TreeGrafter"/>
</dbReference>
<dbReference type="SUPFAM" id="SSF52540">
    <property type="entry name" value="P-loop containing nucleoside triphosphate hydrolases"/>
    <property type="match status" value="1"/>
</dbReference>
<comment type="function">
    <text evidence="10 11">Phosphorylation of dTMP to form dTDP in both de novo and salvage pathways of dTTP synthesis.</text>
</comment>
<dbReference type="InterPro" id="IPR039430">
    <property type="entry name" value="Thymidylate_kin-like_dom"/>
</dbReference>
<dbReference type="GO" id="GO:0006233">
    <property type="term" value="P:dTDP biosynthetic process"/>
    <property type="evidence" value="ECO:0007669"/>
    <property type="project" value="InterPro"/>
</dbReference>
<evidence type="ECO:0000256" key="10">
    <source>
        <dbReference type="ARBA" id="ARBA00057735"/>
    </source>
</evidence>
<dbReference type="HAMAP" id="MF_00165">
    <property type="entry name" value="Thymidylate_kinase"/>
    <property type="match status" value="1"/>
</dbReference>
<dbReference type="Pfam" id="PF02223">
    <property type="entry name" value="Thymidylate_kin"/>
    <property type="match status" value="1"/>
</dbReference>
<dbReference type="InterPro" id="IPR018094">
    <property type="entry name" value="Thymidylate_kinase"/>
</dbReference>
<comment type="similarity">
    <text evidence="1 11">Belongs to the thymidylate kinase family.</text>
</comment>
<evidence type="ECO:0000256" key="11">
    <source>
        <dbReference type="HAMAP-Rule" id="MF_00165"/>
    </source>
</evidence>